<accession>W1N3P1</accession>
<protein>
    <submittedName>
        <fullName evidence="1">Uncharacterized protein</fullName>
    </submittedName>
</protein>
<organism evidence="1 2">
    <name type="scientific">Halomonas huangheensis</name>
    <dbReference type="NCBI Taxonomy" id="1178482"/>
    <lineage>
        <taxon>Bacteria</taxon>
        <taxon>Pseudomonadati</taxon>
        <taxon>Pseudomonadota</taxon>
        <taxon>Gammaproteobacteria</taxon>
        <taxon>Oceanospirillales</taxon>
        <taxon>Halomonadaceae</taxon>
        <taxon>Halomonas</taxon>
    </lineage>
</organism>
<dbReference type="EMBL" id="AVBC01000039">
    <property type="protein sequence ID" value="ERL49776.1"/>
    <property type="molecule type" value="Genomic_DNA"/>
</dbReference>
<dbReference type="AlphaFoldDB" id="W1N3P1"/>
<evidence type="ECO:0000313" key="2">
    <source>
        <dbReference type="Proteomes" id="UP000019113"/>
    </source>
</evidence>
<gene>
    <name evidence="1" type="ORF">BJB45_01265</name>
</gene>
<proteinExistence type="predicted"/>
<keyword evidence="2" id="KW-1185">Reference proteome</keyword>
<reference evidence="1 2" key="1">
    <citation type="submission" date="2013-08" db="EMBL/GenBank/DDBJ databases">
        <title>draft genome of Halomonas huanghegensis, strain BJGMM-B45T.</title>
        <authorList>
            <person name="Miao C."/>
            <person name="Wan Y."/>
            <person name="Jin W."/>
        </authorList>
    </citation>
    <scope>NUCLEOTIDE SEQUENCE [LARGE SCALE GENOMIC DNA]</scope>
    <source>
        <strain evidence="1 2">BJGMM-B45</strain>
    </source>
</reference>
<evidence type="ECO:0000313" key="1">
    <source>
        <dbReference type="EMBL" id="ERL49776.1"/>
    </source>
</evidence>
<comment type="caution">
    <text evidence="1">The sequence shown here is derived from an EMBL/GenBank/DDBJ whole genome shotgun (WGS) entry which is preliminary data.</text>
</comment>
<name>W1N3P1_9GAMM</name>
<sequence>MKIRLRWNLHRPMLPEDKVSYPAQRQGILPVLMLSEPGMSLWEKPEWA</sequence>
<dbReference type="Proteomes" id="UP000019113">
    <property type="component" value="Unassembled WGS sequence"/>
</dbReference>